<feature type="domain" description="CCHC-type" evidence="1">
    <location>
        <begin position="110"/>
        <end position="126"/>
    </location>
</feature>
<name>A0A6J8EQR3_MYTCO</name>
<evidence type="ECO:0000313" key="3">
    <source>
        <dbReference type="Proteomes" id="UP000507470"/>
    </source>
</evidence>
<dbReference type="SMART" id="SM00343">
    <property type="entry name" value="ZnF_C2HC"/>
    <property type="match status" value="2"/>
</dbReference>
<dbReference type="InterPro" id="IPR036875">
    <property type="entry name" value="Znf_CCHC_sf"/>
</dbReference>
<proteinExistence type="predicted"/>
<dbReference type="AlphaFoldDB" id="A0A6J8EQR3"/>
<reference evidence="2 3" key="1">
    <citation type="submission" date="2020-06" db="EMBL/GenBank/DDBJ databases">
        <authorList>
            <person name="Li R."/>
            <person name="Bekaert M."/>
        </authorList>
    </citation>
    <scope>NUCLEOTIDE SEQUENCE [LARGE SCALE GENOMIC DNA]</scope>
    <source>
        <strain evidence="3">wild</strain>
    </source>
</reference>
<dbReference type="GO" id="GO:0008270">
    <property type="term" value="F:zinc ion binding"/>
    <property type="evidence" value="ECO:0007669"/>
    <property type="project" value="InterPro"/>
</dbReference>
<dbReference type="Proteomes" id="UP000507470">
    <property type="component" value="Unassembled WGS sequence"/>
</dbReference>
<dbReference type="EMBL" id="CACVKT020009352">
    <property type="protein sequence ID" value="CAC5421431.1"/>
    <property type="molecule type" value="Genomic_DNA"/>
</dbReference>
<feature type="domain" description="CCHC-type" evidence="1">
    <location>
        <begin position="83"/>
        <end position="99"/>
    </location>
</feature>
<dbReference type="InterPro" id="IPR001878">
    <property type="entry name" value="Znf_CCHC"/>
</dbReference>
<keyword evidence="3" id="KW-1185">Reference proteome</keyword>
<dbReference type="GO" id="GO:0003676">
    <property type="term" value="F:nucleic acid binding"/>
    <property type="evidence" value="ECO:0007669"/>
    <property type="project" value="InterPro"/>
</dbReference>
<sequence>MGEVYGYRKAELQVAAASKHPKSNDKHTSDFAALQSQIDTYTKMVQDLTLTSPKKNAHQNRRTDRFSYNRQQITDPSHASSNLCFSCNSSDHIKRYCNLNGQGIISSDVKCQLCDQIGHSAASCMKLSENRTIPGVPGTAHREDGDIRCQAA</sequence>
<evidence type="ECO:0000259" key="1">
    <source>
        <dbReference type="SMART" id="SM00343"/>
    </source>
</evidence>
<gene>
    <name evidence="2" type="ORF">MCOR_53562</name>
</gene>
<evidence type="ECO:0000313" key="2">
    <source>
        <dbReference type="EMBL" id="CAC5421431.1"/>
    </source>
</evidence>
<organism evidence="2 3">
    <name type="scientific">Mytilus coruscus</name>
    <name type="common">Sea mussel</name>
    <dbReference type="NCBI Taxonomy" id="42192"/>
    <lineage>
        <taxon>Eukaryota</taxon>
        <taxon>Metazoa</taxon>
        <taxon>Spiralia</taxon>
        <taxon>Lophotrochozoa</taxon>
        <taxon>Mollusca</taxon>
        <taxon>Bivalvia</taxon>
        <taxon>Autobranchia</taxon>
        <taxon>Pteriomorphia</taxon>
        <taxon>Mytilida</taxon>
        <taxon>Mytiloidea</taxon>
        <taxon>Mytilidae</taxon>
        <taxon>Mytilinae</taxon>
        <taxon>Mytilus</taxon>
    </lineage>
</organism>
<accession>A0A6J8EQR3</accession>
<protein>
    <recommendedName>
        <fullName evidence="1">CCHC-type domain-containing protein</fullName>
    </recommendedName>
</protein>
<dbReference type="SUPFAM" id="SSF57756">
    <property type="entry name" value="Retrovirus zinc finger-like domains"/>
    <property type="match status" value="1"/>
</dbReference>
<dbReference type="Gene3D" id="4.10.60.10">
    <property type="entry name" value="Zinc finger, CCHC-type"/>
    <property type="match status" value="1"/>
</dbReference>